<feature type="domain" description="F-box" evidence="1">
    <location>
        <begin position="21"/>
        <end position="67"/>
    </location>
</feature>
<dbReference type="InterPro" id="IPR036047">
    <property type="entry name" value="F-box-like_dom_sf"/>
</dbReference>
<name>A0A409VBU8_9AGAR</name>
<accession>A0A409VBU8</accession>
<dbReference type="EMBL" id="NHYE01005666">
    <property type="protein sequence ID" value="PPQ64486.1"/>
    <property type="molecule type" value="Genomic_DNA"/>
</dbReference>
<dbReference type="Proteomes" id="UP000284706">
    <property type="component" value="Unassembled WGS sequence"/>
</dbReference>
<dbReference type="PROSITE" id="PS50181">
    <property type="entry name" value="FBOX"/>
    <property type="match status" value="1"/>
</dbReference>
<sequence length="510" mass="57861">MADEPRIEEILVAPLDTLNPLPFAKALPPELYSKIFEDLDYHSLLRCAQVCVLFKKLIEGTASLQYLIELSVACQLDGKSRSASATRLEILRKHQLSWNNLKWSREIKIPMHDGGLWELFGGVLAQSTADDTIVFHQLPSDLRSIPEKQWTLSDLSMSVRDFAMDPSQNLLVLIESPDWTLSDESLAYRIHLRKLSDGKPHQLAPKPILLLRQEVRDHMVSYTIQIFGSILGILFSPASVGENELAIWEWTTGSLLMDTFDDDILSFTFLSDAWVLTCNPMPALTALNFRKATSERRNVYDLANYCHFEFPEMDEVGFITGIDIRADPGPMSPTEDTAIPFSQDPADFIIILTFWLFMTGNRRSLIHAIPSRHLLSLVNAEEDLYVWTDWIPKKTRLLYTKQSPSDIWVCYVYGTKFILSERLPRGQSGYSARLFNFNQLALRRERGQDSETRETPQGLKTSAALRDVDASLAFSSHSFVLEDAHDHCFALCSEDHILIVDKYANLGANG</sequence>
<proteinExistence type="predicted"/>
<dbReference type="SUPFAM" id="SSF81383">
    <property type="entry name" value="F-box domain"/>
    <property type="match status" value="1"/>
</dbReference>
<evidence type="ECO:0000313" key="3">
    <source>
        <dbReference type="Proteomes" id="UP000284706"/>
    </source>
</evidence>
<protein>
    <recommendedName>
        <fullName evidence="1">F-box domain-containing protein</fullName>
    </recommendedName>
</protein>
<dbReference type="SMART" id="SM00256">
    <property type="entry name" value="FBOX"/>
    <property type="match status" value="1"/>
</dbReference>
<dbReference type="Gene3D" id="1.20.1280.50">
    <property type="match status" value="1"/>
</dbReference>
<evidence type="ECO:0000313" key="2">
    <source>
        <dbReference type="EMBL" id="PPQ64486.1"/>
    </source>
</evidence>
<dbReference type="AlphaFoldDB" id="A0A409VBU8"/>
<dbReference type="STRING" id="231916.A0A409VBU8"/>
<dbReference type="InParanoid" id="A0A409VBU8"/>
<comment type="caution">
    <text evidence="2">The sequence shown here is derived from an EMBL/GenBank/DDBJ whole genome shotgun (WGS) entry which is preliminary data.</text>
</comment>
<dbReference type="InterPro" id="IPR001810">
    <property type="entry name" value="F-box_dom"/>
</dbReference>
<evidence type="ECO:0000259" key="1">
    <source>
        <dbReference type="PROSITE" id="PS50181"/>
    </source>
</evidence>
<reference evidence="2 3" key="1">
    <citation type="journal article" date="2018" name="Evol. Lett.">
        <title>Horizontal gene cluster transfer increased hallucinogenic mushroom diversity.</title>
        <authorList>
            <person name="Reynolds H.T."/>
            <person name="Vijayakumar V."/>
            <person name="Gluck-Thaler E."/>
            <person name="Korotkin H.B."/>
            <person name="Matheny P.B."/>
            <person name="Slot J.C."/>
        </authorList>
    </citation>
    <scope>NUCLEOTIDE SEQUENCE [LARGE SCALE GENOMIC DNA]</scope>
    <source>
        <strain evidence="2 3">SRW20</strain>
    </source>
</reference>
<gene>
    <name evidence="2" type="ORF">CVT26_002025</name>
</gene>
<organism evidence="2 3">
    <name type="scientific">Gymnopilus dilepis</name>
    <dbReference type="NCBI Taxonomy" id="231916"/>
    <lineage>
        <taxon>Eukaryota</taxon>
        <taxon>Fungi</taxon>
        <taxon>Dikarya</taxon>
        <taxon>Basidiomycota</taxon>
        <taxon>Agaricomycotina</taxon>
        <taxon>Agaricomycetes</taxon>
        <taxon>Agaricomycetidae</taxon>
        <taxon>Agaricales</taxon>
        <taxon>Agaricineae</taxon>
        <taxon>Hymenogastraceae</taxon>
        <taxon>Gymnopilus</taxon>
    </lineage>
</organism>
<dbReference type="Pfam" id="PF12937">
    <property type="entry name" value="F-box-like"/>
    <property type="match status" value="1"/>
</dbReference>
<keyword evidence="3" id="KW-1185">Reference proteome</keyword>
<dbReference type="OrthoDB" id="3174109at2759"/>